<dbReference type="InterPro" id="IPR001034">
    <property type="entry name" value="DeoR_HTH"/>
</dbReference>
<dbReference type="EMBL" id="SRMQ01000009">
    <property type="protein sequence ID" value="TGJ75955.1"/>
    <property type="molecule type" value="Genomic_DNA"/>
</dbReference>
<dbReference type="GO" id="GO:0003677">
    <property type="term" value="F:DNA binding"/>
    <property type="evidence" value="ECO:0007669"/>
    <property type="project" value="UniProtKB-KW"/>
</dbReference>
<dbReference type="InterPro" id="IPR050313">
    <property type="entry name" value="Carb_Metab_HTH_regulators"/>
</dbReference>
<dbReference type="Pfam" id="PF00455">
    <property type="entry name" value="DeoRC"/>
    <property type="match status" value="1"/>
</dbReference>
<keyword evidence="2" id="KW-0238">DNA-binding</keyword>
<dbReference type="SMART" id="SM01134">
    <property type="entry name" value="DeoRC"/>
    <property type="match status" value="1"/>
</dbReference>
<evidence type="ECO:0000313" key="6">
    <source>
        <dbReference type="Proteomes" id="UP000297714"/>
    </source>
</evidence>
<dbReference type="InterPro" id="IPR037171">
    <property type="entry name" value="NagB/RpiA_transferase-like"/>
</dbReference>
<sequence length="250" mass="27093">MLPEERYAAILKMVEEKRAVTVSELTEALNSSESTIRRDLAALDNIGKLNKVHGGATAIDVFYSTKDDDVSIRQSRNTEQKNAIGKYAASLIQENDFVYIDAGTTTEALINYITEKNAVYVTNGAALAKKLAQKGCKVFILGGELKVATDAVVGNEAIACLQKYNFTKGFFGTNGISTKSGYTTPDVSEALVKAEALSKCSEKYILADPSKFNSISPITFATLGSAAIITTVLEDQQYKKYTNVLETDKP</sequence>
<dbReference type="PANTHER" id="PTHR30363">
    <property type="entry name" value="HTH-TYPE TRANSCRIPTIONAL REGULATOR SRLR-RELATED"/>
    <property type="match status" value="1"/>
</dbReference>
<dbReference type="Gene3D" id="1.10.10.10">
    <property type="entry name" value="Winged helix-like DNA-binding domain superfamily/Winged helix DNA-binding domain"/>
    <property type="match status" value="1"/>
</dbReference>
<evidence type="ECO:0000259" key="4">
    <source>
        <dbReference type="PROSITE" id="PS51000"/>
    </source>
</evidence>
<keyword evidence="3" id="KW-0804">Transcription</keyword>
<dbReference type="SMART" id="SM00420">
    <property type="entry name" value="HTH_DEOR"/>
    <property type="match status" value="1"/>
</dbReference>
<dbReference type="PROSITE" id="PS51000">
    <property type="entry name" value="HTH_DEOR_2"/>
    <property type="match status" value="1"/>
</dbReference>
<keyword evidence="6" id="KW-1185">Reference proteome</keyword>
<dbReference type="InterPro" id="IPR018356">
    <property type="entry name" value="Tscrpt_reg_HTH_DeoR_CS"/>
</dbReference>
<feature type="domain" description="HTH deoR-type" evidence="4">
    <location>
        <begin position="3"/>
        <end position="58"/>
    </location>
</feature>
<protein>
    <submittedName>
        <fullName evidence="5">Lactose phosphotransferase system repressor</fullName>
    </submittedName>
</protein>
<name>A0A4Z0Y8S4_9FIRM</name>
<comment type="caution">
    <text evidence="5">The sequence shown here is derived from an EMBL/GenBank/DDBJ whole genome shotgun (WGS) entry which is preliminary data.</text>
</comment>
<dbReference type="GO" id="GO:0003700">
    <property type="term" value="F:DNA-binding transcription factor activity"/>
    <property type="evidence" value="ECO:0007669"/>
    <property type="project" value="InterPro"/>
</dbReference>
<proteinExistence type="predicted"/>
<dbReference type="Pfam" id="PF08220">
    <property type="entry name" value="HTH_DeoR"/>
    <property type="match status" value="1"/>
</dbReference>
<dbReference type="GO" id="GO:0016740">
    <property type="term" value="F:transferase activity"/>
    <property type="evidence" value="ECO:0007669"/>
    <property type="project" value="UniProtKB-KW"/>
</dbReference>
<dbReference type="PROSITE" id="PS00894">
    <property type="entry name" value="HTH_DEOR_1"/>
    <property type="match status" value="1"/>
</dbReference>
<evidence type="ECO:0000256" key="3">
    <source>
        <dbReference type="ARBA" id="ARBA00023163"/>
    </source>
</evidence>
<dbReference type="SUPFAM" id="SSF100950">
    <property type="entry name" value="NagB/RpiA/CoA transferase-like"/>
    <property type="match status" value="1"/>
</dbReference>
<dbReference type="RefSeq" id="WP_135660228.1">
    <property type="nucleotide sequence ID" value="NZ_JAJUFJ010000008.1"/>
</dbReference>
<dbReference type="InterPro" id="IPR036390">
    <property type="entry name" value="WH_DNA-bd_sf"/>
</dbReference>
<reference evidence="5 6" key="1">
    <citation type="submission" date="2019-04" db="EMBL/GenBank/DDBJ databases">
        <authorList>
            <person name="Poehlein A."/>
            <person name="Bengelsdorf F.R."/>
            <person name="Duerre P."/>
            <person name="Daniel R."/>
        </authorList>
    </citation>
    <scope>NUCLEOTIDE SEQUENCE [LARGE SCALE GENOMIC DNA]</scope>
    <source>
        <strain evidence="5 6">BS-1</strain>
    </source>
</reference>
<evidence type="ECO:0000313" key="5">
    <source>
        <dbReference type="EMBL" id="TGJ75955.1"/>
    </source>
</evidence>
<dbReference type="InterPro" id="IPR014036">
    <property type="entry name" value="DeoR-like_C"/>
</dbReference>
<dbReference type="PANTHER" id="PTHR30363:SF56">
    <property type="entry name" value="TRANSCRIPTIONAL REGULATOR, DEOR FAMILY"/>
    <property type="match status" value="1"/>
</dbReference>
<keyword evidence="5" id="KW-0808">Transferase</keyword>
<dbReference type="AlphaFoldDB" id="A0A4Z0Y8S4"/>
<evidence type="ECO:0000256" key="2">
    <source>
        <dbReference type="ARBA" id="ARBA00023125"/>
    </source>
</evidence>
<dbReference type="InterPro" id="IPR036388">
    <property type="entry name" value="WH-like_DNA-bd_sf"/>
</dbReference>
<dbReference type="OrthoDB" id="9797223at2"/>
<organism evidence="5 6">
    <name type="scientific">Caproiciproducens galactitolivorans</name>
    <dbReference type="NCBI Taxonomy" id="642589"/>
    <lineage>
        <taxon>Bacteria</taxon>
        <taxon>Bacillati</taxon>
        <taxon>Bacillota</taxon>
        <taxon>Clostridia</taxon>
        <taxon>Eubacteriales</taxon>
        <taxon>Acutalibacteraceae</taxon>
        <taxon>Caproiciproducens</taxon>
    </lineage>
</organism>
<dbReference type="SUPFAM" id="SSF46785">
    <property type="entry name" value="Winged helix' DNA-binding domain"/>
    <property type="match status" value="1"/>
</dbReference>
<gene>
    <name evidence="5" type="primary">lacR</name>
    <name evidence="5" type="ORF">CAGA_19310</name>
</gene>
<keyword evidence="1" id="KW-0805">Transcription regulation</keyword>
<dbReference type="PRINTS" id="PR00037">
    <property type="entry name" value="HTHLACR"/>
</dbReference>
<accession>A0A4Z0Y8S4</accession>
<evidence type="ECO:0000256" key="1">
    <source>
        <dbReference type="ARBA" id="ARBA00023015"/>
    </source>
</evidence>
<dbReference type="Gene3D" id="3.40.50.1360">
    <property type="match status" value="1"/>
</dbReference>
<dbReference type="Proteomes" id="UP000297714">
    <property type="component" value="Unassembled WGS sequence"/>
</dbReference>